<organism evidence="1 2">
    <name type="scientific">Cuniculiplasma divulgatum</name>
    <dbReference type="NCBI Taxonomy" id="1673428"/>
    <lineage>
        <taxon>Archaea</taxon>
        <taxon>Methanobacteriati</taxon>
        <taxon>Thermoplasmatota</taxon>
        <taxon>Thermoplasmata</taxon>
        <taxon>Thermoplasmatales</taxon>
        <taxon>Cuniculiplasmataceae</taxon>
        <taxon>Cuniculiplasma</taxon>
    </lineage>
</organism>
<reference evidence="2" key="1">
    <citation type="submission" date="2016-06" db="EMBL/GenBank/DDBJ databases">
        <authorList>
            <person name="Toshchakov V.S."/>
        </authorList>
    </citation>
    <scope>NUCLEOTIDE SEQUENCE [LARGE SCALE GENOMIC DNA]</scope>
    <source>
        <strain>PM4 (JCM 30641</strain>
        <strain evidence="2">\VKM B-2940)</strain>
    </source>
</reference>
<dbReference type="Proteomes" id="UP000187822">
    <property type="component" value="Chromosome I"/>
</dbReference>
<dbReference type="AlphaFoldDB" id="A0A1R4A5U8"/>
<gene>
    <name evidence="1" type="ORF">CPM_0462</name>
</gene>
<dbReference type="GeneID" id="30927095"/>
<dbReference type="KEGG" id="cdiv:CPM_0462"/>
<protein>
    <submittedName>
        <fullName evidence="1">Uncharacterized protein</fullName>
    </submittedName>
</protein>
<accession>A0A1R4A5U8</accession>
<evidence type="ECO:0000313" key="1">
    <source>
        <dbReference type="EMBL" id="SJK84345.1"/>
    </source>
</evidence>
<name>A0A1R4A5U8_9ARCH</name>
<keyword evidence="2" id="KW-1185">Reference proteome</keyword>
<evidence type="ECO:0000313" key="2">
    <source>
        <dbReference type="Proteomes" id="UP000187822"/>
    </source>
</evidence>
<sequence length="81" mass="9181">MNRFYSINESTNMNVIDLVGKNVRFLILGQYQESLTPELYMKGRLVGVDQAVYIIETDNQDKTGKQTICVPMSQCIVSTTD</sequence>
<dbReference type="RefSeq" id="WP_021789956.1">
    <property type="nucleotide sequence ID" value="NZ_LT719092.1"/>
</dbReference>
<proteinExistence type="predicted"/>
<dbReference type="STRING" id="1673428.CPM_0462"/>
<dbReference type="OrthoDB" id="379969at2157"/>
<dbReference type="EMBL" id="LT719092">
    <property type="protein sequence ID" value="SJK84345.1"/>
    <property type="molecule type" value="Genomic_DNA"/>
</dbReference>